<dbReference type="InterPro" id="IPR009272">
    <property type="entry name" value="DUF929"/>
</dbReference>
<dbReference type="Proteomes" id="UP000006818">
    <property type="component" value="Chromosome"/>
</dbReference>
<feature type="transmembrane region" description="Helical" evidence="1">
    <location>
        <begin position="24"/>
        <end position="47"/>
    </location>
</feature>
<evidence type="ECO:0000313" key="3">
    <source>
        <dbReference type="Proteomes" id="UP000006818"/>
    </source>
</evidence>
<dbReference type="HOGENOM" id="CLU_106569_0_0_2"/>
<evidence type="ECO:0008006" key="4">
    <source>
        <dbReference type="Google" id="ProtNLM"/>
    </source>
</evidence>
<keyword evidence="1" id="KW-1133">Transmembrane helix</keyword>
<protein>
    <recommendedName>
        <fullName evidence="4">DUF929 domain-containing protein</fullName>
    </recommendedName>
</protein>
<keyword evidence="1" id="KW-0812">Transmembrane</keyword>
<reference evidence="2 3" key="1">
    <citation type="journal article" date="2009" name="Proc. Natl. Acad. Sci. U.S.A.">
        <title>Biogeography of the Sulfolobus islandicus pan-genome.</title>
        <authorList>
            <person name="Reno M.L."/>
            <person name="Held N.L."/>
            <person name="Fields C.J."/>
            <person name="Burke P.V."/>
            <person name="Whitaker R.J."/>
        </authorList>
    </citation>
    <scope>NUCLEOTIDE SEQUENCE [LARGE SCALE GENOMIC DNA]</scope>
    <source>
        <strain evidence="3">Y.N.15.51 / Yellowstone #2</strain>
    </source>
</reference>
<dbReference type="Pfam" id="PF06053">
    <property type="entry name" value="DUF929"/>
    <property type="match status" value="1"/>
</dbReference>
<dbReference type="KEGG" id="sin:YN1551_0371"/>
<proteinExistence type="predicted"/>
<sequence>MTTNDLGKIFRRMLVLLLMNRRNLITAIIGIIVIITGVIAYVTHFVVSAQHIPAGKFIKISNVDLAPKGKVIIVEQSWYGCPVGAAASWAIYDFLQHYGNLSYKLWYSDPYRTPANIPGLLFTNFTSNSIVDFYIAYVYNEYLNASYNGTPIPQNELVPVGEQIIKEEYTQMGALSSSPLHYPIRNASTNTAVWRAFSVLWQTIALKFCNTNLWSEWYLHCDYTDS</sequence>
<evidence type="ECO:0000256" key="1">
    <source>
        <dbReference type="SAM" id="Phobius"/>
    </source>
</evidence>
<accession>C3NL26</accession>
<evidence type="ECO:0000313" key="2">
    <source>
        <dbReference type="EMBL" id="ACP47540.1"/>
    </source>
</evidence>
<organism evidence="2 3">
    <name type="scientific">Saccharolobus islandicus (strain Y.N.15.51 / Yellowstone #2)</name>
    <name type="common">Sulfolobus islandicus</name>
    <dbReference type="NCBI Taxonomy" id="419942"/>
    <lineage>
        <taxon>Archaea</taxon>
        <taxon>Thermoproteota</taxon>
        <taxon>Thermoprotei</taxon>
        <taxon>Sulfolobales</taxon>
        <taxon>Sulfolobaceae</taxon>
        <taxon>Saccharolobus</taxon>
    </lineage>
</organism>
<name>C3NL26_SACI1</name>
<keyword evidence="1" id="KW-0472">Membrane</keyword>
<gene>
    <name evidence="2" type="ordered locus">YN1551_0371</name>
</gene>
<dbReference type="AlphaFoldDB" id="C3NL26"/>
<dbReference type="EMBL" id="CP001404">
    <property type="protein sequence ID" value="ACP47540.1"/>
    <property type="molecule type" value="Genomic_DNA"/>
</dbReference>